<feature type="transmembrane region" description="Helical" evidence="2">
    <location>
        <begin position="7"/>
        <end position="25"/>
    </location>
</feature>
<keyword evidence="2" id="KW-1133">Transmembrane helix</keyword>
<feature type="region of interest" description="Disordered" evidence="1">
    <location>
        <begin position="205"/>
        <end position="226"/>
    </location>
</feature>
<gene>
    <name evidence="3" type="ORF">A3B56_02150</name>
</gene>
<dbReference type="Proteomes" id="UP000178486">
    <property type="component" value="Unassembled WGS sequence"/>
</dbReference>
<comment type="caution">
    <text evidence="3">The sequence shown here is derived from an EMBL/GenBank/DDBJ whole genome shotgun (WGS) entry which is preliminary data.</text>
</comment>
<proteinExistence type="predicted"/>
<dbReference type="EMBL" id="MGAU01000006">
    <property type="protein sequence ID" value="OGK55615.1"/>
    <property type="molecule type" value="Genomic_DNA"/>
</dbReference>
<feature type="transmembrane region" description="Helical" evidence="2">
    <location>
        <begin position="291"/>
        <end position="318"/>
    </location>
</feature>
<sequence length="362" mass="37734">MTSKKQITAFVVLLVLVAIPLTVYLSSSRQTIQKEARFADIGISLAPSSMSLAVGQETTIAVTAATSGIHLIGATLDISLNRNHFDVVSVAPEKPNDYLPVKYVNSPISVPNQSAAQGTLLLTNVNELPFTFIYNAIDVTVPQQLQLPSGNFTIARVTLKAKNPGAGQIALLTSSSTAVGFNPGQTDVRLGIRSSTPVRYSILGDTGPAPQETSTPTPTVFGTPTPTPTPNPLCDLCGYCDTDSAPPDDYNACVQCLYTNPGPPPADPREDKAWTILGCIESSTQGFVQSAVAVAVPAGGGIGFLVFLIGSAIILTSGGNVGAVMQGKRLIIAGITMLICIIFAAFILRLAGFTVLNIPGFG</sequence>
<evidence type="ECO:0000313" key="3">
    <source>
        <dbReference type="EMBL" id="OGK55615.1"/>
    </source>
</evidence>
<keyword evidence="2" id="KW-0472">Membrane</keyword>
<reference evidence="3 4" key="1">
    <citation type="journal article" date="2016" name="Nat. Commun.">
        <title>Thousands of microbial genomes shed light on interconnected biogeochemical processes in an aquifer system.</title>
        <authorList>
            <person name="Anantharaman K."/>
            <person name="Brown C.T."/>
            <person name="Hug L.A."/>
            <person name="Sharon I."/>
            <person name="Castelle C.J."/>
            <person name="Probst A.J."/>
            <person name="Thomas B.C."/>
            <person name="Singh A."/>
            <person name="Wilkins M.J."/>
            <person name="Karaoz U."/>
            <person name="Brodie E.L."/>
            <person name="Williams K.H."/>
            <person name="Hubbard S.S."/>
            <person name="Banfield J.F."/>
        </authorList>
    </citation>
    <scope>NUCLEOTIDE SEQUENCE [LARGE SCALE GENOMIC DNA]</scope>
</reference>
<name>A0A1F7JJ34_9BACT</name>
<evidence type="ECO:0000313" key="4">
    <source>
        <dbReference type="Proteomes" id="UP000178486"/>
    </source>
</evidence>
<accession>A0A1F7JJ34</accession>
<dbReference type="AlphaFoldDB" id="A0A1F7JJ34"/>
<organism evidence="3 4">
    <name type="scientific">Candidatus Roizmanbacteria bacterium RIFCSPLOWO2_01_FULL_45_11</name>
    <dbReference type="NCBI Taxonomy" id="1802070"/>
    <lineage>
        <taxon>Bacteria</taxon>
        <taxon>Candidatus Roizmaniibacteriota</taxon>
    </lineage>
</organism>
<feature type="compositionally biased region" description="Low complexity" evidence="1">
    <location>
        <begin position="213"/>
        <end position="224"/>
    </location>
</feature>
<feature type="transmembrane region" description="Helical" evidence="2">
    <location>
        <begin position="330"/>
        <end position="352"/>
    </location>
</feature>
<evidence type="ECO:0000256" key="1">
    <source>
        <dbReference type="SAM" id="MobiDB-lite"/>
    </source>
</evidence>
<keyword evidence="2" id="KW-0812">Transmembrane</keyword>
<evidence type="ECO:0008006" key="5">
    <source>
        <dbReference type="Google" id="ProtNLM"/>
    </source>
</evidence>
<protein>
    <recommendedName>
        <fullName evidence="5">Cohesin domain-containing protein</fullName>
    </recommendedName>
</protein>
<evidence type="ECO:0000256" key="2">
    <source>
        <dbReference type="SAM" id="Phobius"/>
    </source>
</evidence>